<dbReference type="PROSITE" id="PS00189">
    <property type="entry name" value="LIPOYL"/>
    <property type="match status" value="1"/>
</dbReference>
<dbReference type="SUPFAM" id="SSF51230">
    <property type="entry name" value="Single hybrid motif"/>
    <property type="match status" value="1"/>
</dbReference>
<dbReference type="PANTHER" id="PTHR43798">
    <property type="entry name" value="MONOACYLGLYCEROL LIPASE"/>
    <property type="match status" value="1"/>
</dbReference>
<comment type="caution">
    <text evidence="6">The sequence shown here is derived from an EMBL/GenBank/DDBJ whole genome shotgun (WGS) entry which is preliminary data.</text>
</comment>
<organism evidence="6 7">
    <name type="scientific">Caballeronia telluris</name>
    <dbReference type="NCBI Taxonomy" id="326475"/>
    <lineage>
        <taxon>Bacteria</taxon>
        <taxon>Pseudomonadati</taxon>
        <taxon>Pseudomonadota</taxon>
        <taxon>Betaproteobacteria</taxon>
        <taxon>Burkholderiales</taxon>
        <taxon>Burkholderiaceae</taxon>
        <taxon>Caballeronia</taxon>
    </lineage>
</organism>
<dbReference type="Gene3D" id="2.40.50.100">
    <property type="match status" value="1"/>
</dbReference>
<dbReference type="PANTHER" id="PTHR43798:SF33">
    <property type="entry name" value="HYDROLASE, PUTATIVE (AFU_ORTHOLOGUE AFUA_2G14860)-RELATED"/>
    <property type="match status" value="1"/>
</dbReference>
<dbReference type="CDD" id="cd06849">
    <property type="entry name" value="lipoyl_domain"/>
    <property type="match status" value="1"/>
</dbReference>
<feature type="domain" description="Lipoyl-binding" evidence="4">
    <location>
        <begin position="2"/>
        <end position="77"/>
    </location>
</feature>
<feature type="domain" description="Peripheral subunit-binding (PSBD)" evidence="5">
    <location>
        <begin position="123"/>
        <end position="160"/>
    </location>
</feature>
<evidence type="ECO:0000256" key="3">
    <source>
        <dbReference type="ARBA" id="ARBA00022823"/>
    </source>
</evidence>
<evidence type="ECO:0000256" key="2">
    <source>
        <dbReference type="ARBA" id="ARBA00007317"/>
    </source>
</evidence>
<dbReference type="SUPFAM" id="SSF47005">
    <property type="entry name" value="Peripheral subunit-binding domain of 2-oxo acid dehydrogenase complex"/>
    <property type="match status" value="1"/>
</dbReference>
<dbReference type="InterPro" id="IPR050266">
    <property type="entry name" value="AB_hydrolase_sf"/>
</dbReference>
<dbReference type="Pfam" id="PF12697">
    <property type="entry name" value="Abhydrolase_6"/>
    <property type="match status" value="1"/>
</dbReference>
<dbReference type="Gene3D" id="4.10.320.10">
    <property type="entry name" value="E3-binding domain"/>
    <property type="match status" value="1"/>
</dbReference>
<evidence type="ECO:0000313" key="7">
    <source>
        <dbReference type="Proteomes" id="UP000054717"/>
    </source>
</evidence>
<evidence type="ECO:0000259" key="5">
    <source>
        <dbReference type="PROSITE" id="PS51826"/>
    </source>
</evidence>
<evidence type="ECO:0000313" key="6">
    <source>
        <dbReference type="EMBL" id="SAL74035.1"/>
    </source>
</evidence>
<dbReference type="InterPro" id="IPR029058">
    <property type="entry name" value="AB_hydrolase_fold"/>
</dbReference>
<dbReference type="InterPro" id="IPR004167">
    <property type="entry name" value="PSBD"/>
</dbReference>
<dbReference type="NCBIfam" id="NF011457">
    <property type="entry name" value="PRK14875.1"/>
    <property type="match status" value="1"/>
</dbReference>
<dbReference type="PRINTS" id="PR00111">
    <property type="entry name" value="ABHYDROLASE"/>
</dbReference>
<dbReference type="STRING" id="326475.AWB66_04938"/>
<accession>A0A158JZ68</accession>
<dbReference type="PROSITE" id="PS50968">
    <property type="entry name" value="BIOTINYL_LIPOYL"/>
    <property type="match status" value="1"/>
</dbReference>
<evidence type="ECO:0000259" key="4">
    <source>
        <dbReference type="PROSITE" id="PS50968"/>
    </source>
</evidence>
<protein>
    <submittedName>
        <fullName evidence="6">Branched-chain alpha-keto acid dehydrogenase subunit E2</fullName>
    </submittedName>
</protein>
<dbReference type="Pfam" id="PF00364">
    <property type="entry name" value="Biotin_lipoyl"/>
    <property type="match status" value="1"/>
</dbReference>
<dbReference type="Proteomes" id="UP000054717">
    <property type="component" value="Unassembled WGS sequence"/>
</dbReference>
<dbReference type="SUPFAM" id="SSF53474">
    <property type="entry name" value="alpha/beta-Hydrolases"/>
    <property type="match status" value="1"/>
</dbReference>
<reference evidence="6" key="1">
    <citation type="submission" date="2016-01" db="EMBL/GenBank/DDBJ databases">
        <authorList>
            <person name="Peeters Charlotte."/>
        </authorList>
    </citation>
    <scope>NUCLEOTIDE SEQUENCE</scope>
    <source>
        <strain evidence="6">LMG 22936</strain>
    </source>
</reference>
<dbReference type="AlphaFoldDB" id="A0A158JZ68"/>
<sequence length="426" mass="45027">MSKTLLLPRLGETMEQGRVVEWFKRPGDSFVRGETIVEIETDKTVVEMPALADGVLRQILADVGEDVDVGAPLGEYDVIGEEANAAPEEAPVPAAAVAQTAAAASEVRAAVVHHARADTLRLRATPAARRAARQGGIALDGIAGTGRRGRIERQDVEVRVNGAGAASAAPAEGVLYRNLARGRVAYREWRPQSAAGAPLVLLHGFSGDAQVWSALASQLQRRGRHVIAPDLPSHGATDFDSADVASMADAMAALIDDLGIGSFELVGHSLGAAVAAKVAMILKAKVQRLTLIAPAGLGTEIDDDFIDGMAHVKKGGGLMHLLRRSALNPPLLSAQQLDQMADAIRTRGALVALADNLVSGGRQQIDIRSELAGLNVPARVIWGLDDQIIPWHHASRAGPEIPVHFIPQAGHMPHWDQPQKVAALFV</sequence>
<dbReference type="InterPro" id="IPR036625">
    <property type="entry name" value="E3-bd_dom_sf"/>
</dbReference>
<keyword evidence="7" id="KW-1185">Reference proteome</keyword>
<dbReference type="Gene3D" id="3.40.50.1820">
    <property type="entry name" value="alpha/beta hydrolase"/>
    <property type="match status" value="1"/>
</dbReference>
<dbReference type="InterPro" id="IPR000073">
    <property type="entry name" value="AB_hydrolase_1"/>
</dbReference>
<dbReference type="GO" id="GO:0016020">
    <property type="term" value="C:membrane"/>
    <property type="evidence" value="ECO:0007669"/>
    <property type="project" value="TreeGrafter"/>
</dbReference>
<dbReference type="GO" id="GO:0016746">
    <property type="term" value="F:acyltransferase activity"/>
    <property type="evidence" value="ECO:0007669"/>
    <property type="project" value="InterPro"/>
</dbReference>
<dbReference type="InterPro" id="IPR011053">
    <property type="entry name" value="Single_hybrid_motif"/>
</dbReference>
<dbReference type="Pfam" id="PF02817">
    <property type="entry name" value="E3_binding"/>
    <property type="match status" value="1"/>
</dbReference>
<dbReference type="InterPro" id="IPR003016">
    <property type="entry name" value="2-oxoA_DH_lipoyl-BS"/>
</dbReference>
<dbReference type="InterPro" id="IPR000089">
    <property type="entry name" value="Biotin_lipoyl"/>
</dbReference>
<comment type="similarity">
    <text evidence="2">Belongs to the 2-oxoacid dehydrogenase family.</text>
</comment>
<keyword evidence="3" id="KW-0450">Lipoyl</keyword>
<name>A0A158JZ68_9BURK</name>
<dbReference type="EMBL" id="FCNZ02000023">
    <property type="protein sequence ID" value="SAL74035.1"/>
    <property type="molecule type" value="Genomic_DNA"/>
</dbReference>
<dbReference type="RefSeq" id="WP_087632717.1">
    <property type="nucleotide sequence ID" value="NZ_FCNZ02000023.1"/>
</dbReference>
<dbReference type="PROSITE" id="PS51826">
    <property type="entry name" value="PSBD"/>
    <property type="match status" value="1"/>
</dbReference>
<dbReference type="GO" id="GO:0046464">
    <property type="term" value="P:acylglycerol catabolic process"/>
    <property type="evidence" value="ECO:0007669"/>
    <property type="project" value="TreeGrafter"/>
</dbReference>
<dbReference type="GO" id="GO:0047372">
    <property type="term" value="F:monoacylglycerol lipase activity"/>
    <property type="evidence" value="ECO:0007669"/>
    <property type="project" value="TreeGrafter"/>
</dbReference>
<evidence type="ECO:0000256" key="1">
    <source>
        <dbReference type="ARBA" id="ARBA00001938"/>
    </source>
</evidence>
<comment type="cofactor">
    <cofactor evidence="1">
        <name>(R)-lipoate</name>
        <dbReference type="ChEBI" id="CHEBI:83088"/>
    </cofactor>
</comment>
<proteinExistence type="inferred from homology"/>
<gene>
    <name evidence="6" type="ORF">AWB66_04938</name>
</gene>